<feature type="compositionally biased region" description="Gly residues" evidence="1">
    <location>
        <begin position="210"/>
        <end position="246"/>
    </location>
</feature>
<organism evidence="2 3">
    <name type="scientific">Chlamydomonas reinhardtii</name>
    <name type="common">Chlamydomonas smithii</name>
    <dbReference type="NCBI Taxonomy" id="3055"/>
    <lineage>
        <taxon>Eukaryota</taxon>
        <taxon>Viridiplantae</taxon>
        <taxon>Chlorophyta</taxon>
        <taxon>core chlorophytes</taxon>
        <taxon>Chlorophyceae</taxon>
        <taxon>CS clade</taxon>
        <taxon>Chlamydomonadales</taxon>
        <taxon>Chlamydomonadaceae</taxon>
        <taxon>Chlamydomonas</taxon>
    </lineage>
</organism>
<gene>
    <name evidence="2" type="ORF">CHLRE_03g207918v5</name>
</gene>
<feature type="region of interest" description="Disordered" evidence="1">
    <location>
        <begin position="1"/>
        <end position="22"/>
    </location>
</feature>
<feature type="compositionally biased region" description="Basic and acidic residues" evidence="1">
    <location>
        <begin position="186"/>
        <end position="198"/>
    </location>
</feature>
<dbReference type="OrthoDB" id="549930at2759"/>
<feature type="compositionally biased region" description="Polar residues" evidence="1">
    <location>
        <begin position="116"/>
        <end position="126"/>
    </location>
</feature>
<feature type="compositionally biased region" description="Pro residues" evidence="1">
    <location>
        <begin position="132"/>
        <end position="143"/>
    </location>
</feature>
<dbReference type="Gramene" id="PNW85727">
    <property type="protein sequence ID" value="PNW85727"/>
    <property type="gene ID" value="CHLRE_03g207918v5"/>
</dbReference>
<dbReference type="PaxDb" id="3055-EDP03192"/>
<accession>A0A2K3DYZ5</accession>
<dbReference type="InParanoid" id="A0A2K3DYZ5"/>
<dbReference type="AlphaFoldDB" id="A0A2K3DYZ5"/>
<dbReference type="ExpressionAtlas" id="A0A2K3DYZ5">
    <property type="expression patterns" value="baseline"/>
</dbReference>
<feature type="compositionally biased region" description="Pro residues" evidence="1">
    <location>
        <begin position="263"/>
        <end position="294"/>
    </location>
</feature>
<dbReference type="GeneID" id="5718812"/>
<reference evidence="2 3" key="1">
    <citation type="journal article" date="2007" name="Science">
        <title>The Chlamydomonas genome reveals the evolution of key animal and plant functions.</title>
        <authorList>
            <person name="Merchant S.S."/>
            <person name="Prochnik S.E."/>
            <person name="Vallon O."/>
            <person name="Harris E.H."/>
            <person name="Karpowicz S.J."/>
            <person name="Witman G.B."/>
            <person name="Terry A."/>
            <person name="Salamov A."/>
            <person name="Fritz-Laylin L.K."/>
            <person name="Marechal-Drouard L."/>
            <person name="Marshall W.F."/>
            <person name="Qu L.H."/>
            <person name="Nelson D.R."/>
            <person name="Sanderfoot A.A."/>
            <person name="Spalding M.H."/>
            <person name="Kapitonov V.V."/>
            <person name="Ren Q."/>
            <person name="Ferris P."/>
            <person name="Lindquist E."/>
            <person name="Shapiro H."/>
            <person name="Lucas S.M."/>
            <person name="Grimwood J."/>
            <person name="Schmutz J."/>
            <person name="Cardol P."/>
            <person name="Cerutti H."/>
            <person name="Chanfreau G."/>
            <person name="Chen C.L."/>
            <person name="Cognat V."/>
            <person name="Croft M.T."/>
            <person name="Dent R."/>
            <person name="Dutcher S."/>
            <person name="Fernandez E."/>
            <person name="Fukuzawa H."/>
            <person name="Gonzalez-Ballester D."/>
            <person name="Gonzalez-Halphen D."/>
            <person name="Hallmann A."/>
            <person name="Hanikenne M."/>
            <person name="Hippler M."/>
            <person name="Inwood W."/>
            <person name="Jabbari K."/>
            <person name="Kalanon M."/>
            <person name="Kuras R."/>
            <person name="Lefebvre P.A."/>
            <person name="Lemaire S.D."/>
            <person name="Lobanov A.V."/>
            <person name="Lohr M."/>
            <person name="Manuell A."/>
            <person name="Meier I."/>
            <person name="Mets L."/>
            <person name="Mittag M."/>
            <person name="Mittelmeier T."/>
            <person name="Moroney J.V."/>
            <person name="Moseley J."/>
            <person name="Napoli C."/>
            <person name="Nedelcu A.M."/>
            <person name="Niyogi K."/>
            <person name="Novoselov S.V."/>
            <person name="Paulsen I.T."/>
            <person name="Pazour G."/>
            <person name="Purton S."/>
            <person name="Ral J.P."/>
            <person name="Riano-Pachon D.M."/>
            <person name="Riekhof W."/>
            <person name="Rymarquis L."/>
            <person name="Schroda M."/>
            <person name="Stern D."/>
            <person name="Umen J."/>
            <person name="Willows R."/>
            <person name="Wilson N."/>
            <person name="Zimmer S.L."/>
            <person name="Allmer J."/>
            <person name="Balk J."/>
            <person name="Bisova K."/>
            <person name="Chen C.J."/>
            <person name="Elias M."/>
            <person name="Gendler K."/>
            <person name="Hauser C."/>
            <person name="Lamb M.R."/>
            <person name="Ledford H."/>
            <person name="Long J.C."/>
            <person name="Minagawa J."/>
            <person name="Page M.D."/>
            <person name="Pan J."/>
            <person name="Pootakham W."/>
            <person name="Roje S."/>
            <person name="Rose A."/>
            <person name="Stahlberg E."/>
            <person name="Terauchi A.M."/>
            <person name="Yang P."/>
            <person name="Ball S."/>
            <person name="Bowler C."/>
            <person name="Dieckmann C.L."/>
            <person name="Gladyshev V.N."/>
            <person name="Green P."/>
            <person name="Jorgensen R."/>
            <person name="Mayfield S."/>
            <person name="Mueller-Roeber B."/>
            <person name="Rajamani S."/>
            <person name="Sayre R.T."/>
            <person name="Brokstein P."/>
            <person name="Dubchak I."/>
            <person name="Goodstein D."/>
            <person name="Hornick L."/>
            <person name="Huang Y.W."/>
            <person name="Jhaveri J."/>
            <person name="Luo Y."/>
            <person name="Martinez D."/>
            <person name="Ngau W.C."/>
            <person name="Otillar B."/>
            <person name="Poliakov A."/>
            <person name="Porter A."/>
            <person name="Szajkowski L."/>
            <person name="Werner G."/>
            <person name="Zhou K."/>
            <person name="Grigoriev I.V."/>
            <person name="Rokhsar D.S."/>
            <person name="Grossman A.R."/>
        </authorList>
    </citation>
    <scope>NUCLEOTIDE SEQUENCE [LARGE SCALE GENOMIC DNA]</scope>
    <source>
        <strain evidence="3">CC-503</strain>
    </source>
</reference>
<keyword evidence="3" id="KW-1185">Reference proteome</keyword>
<sequence>MADEVYGGVASTGGQGQDPDTGLYEGLFAGSAQAASADTYLQHKVNELEELLREKTAEATSLRKKLNARDKQVSDLTAERDTLLRNISVLFNTAKEEMARKLAEIAQLRVELNGGQSSLPSASGQGPRQLPSAPPRAALPPPVHESAEAGRHAQQQQLRDRPGFGLGRGHADGPQGSGSSAAFGKRGRDGSLEPERDGGVLPLEAMPRGSSGGGGYGTGSTGYGSGGGGYRGGSGGYGGGGGGFGPPDGAALKRQRYGGPTGPQGPQPPAPVPPLYQPPPYSQAPPPYPHAQHY</sequence>
<feature type="region of interest" description="Disordered" evidence="1">
    <location>
        <begin position="116"/>
        <end position="294"/>
    </location>
</feature>
<protein>
    <submittedName>
        <fullName evidence="2">Uncharacterized protein</fullName>
    </submittedName>
</protein>
<dbReference type="KEGG" id="cre:CHLRE_03g207918v5"/>
<evidence type="ECO:0000313" key="2">
    <source>
        <dbReference type="EMBL" id="PNW85727.1"/>
    </source>
</evidence>
<name>A0A2K3DYZ5_CHLRE</name>
<evidence type="ECO:0000256" key="1">
    <source>
        <dbReference type="SAM" id="MobiDB-lite"/>
    </source>
</evidence>
<dbReference type="Proteomes" id="UP000006906">
    <property type="component" value="Chromosome 3"/>
</dbReference>
<dbReference type="RefSeq" id="XP_042926442.1">
    <property type="nucleotide sequence ID" value="XM_043061544.1"/>
</dbReference>
<evidence type="ECO:0000313" key="3">
    <source>
        <dbReference type="Proteomes" id="UP000006906"/>
    </source>
</evidence>
<dbReference type="EMBL" id="CM008964">
    <property type="protein sequence ID" value="PNW85727.1"/>
    <property type="molecule type" value="Genomic_DNA"/>
</dbReference>
<proteinExistence type="predicted"/>